<feature type="region of interest" description="Disordered" evidence="1">
    <location>
        <begin position="527"/>
        <end position="547"/>
    </location>
</feature>
<evidence type="ECO:0000259" key="2">
    <source>
        <dbReference type="PROSITE" id="PS51489"/>
    </source>
</evidence>
<dbReference type="OMA" id="KTLCPNP"/>
<evidence type="ECO:0000256" key="1">
    <source>
        <dbReference type="SAM" id="MobiDB-lite"/>
    </source>
</evidence>
<dbReference type="InterPro" id="IPR013212">
    <property type="entry name" value="Mad3/Bub1_I"/>
</dbReference>
<evidence type="ECO:0000313" key="3">
    <source>
        <dbReference type="Proteomes" id="UP000515146"/>
    </source>
</evidence>
<feature type="compositionally biased region" description="Polar residues" evidence="1">
    <location>
        <begin position="528"/>
        <end position="547"/>
    </location>
</feature>
<sequence>MDDLEIIKENVQPLRQGRKIEELKAAFGSDIVETNNRREMIRQKFQNDIDQCKNDDDKLFELYYKYIDWIEQNYPHGSKEIKFKEILENCLEKFYKNEKYQNDERMLSIFLRHINLISNPIDVFKFFYKKNFAKKLSRFYKEWSYQFEMQNKFKQAMKVIKLGIDNGAEPISALTRTLNDLEVRTMRFVTTTATDEEQTNERKALNKLKPLKDSSGKIVKAPITRTCTLKNNDGIRKISNIDPKSNQQQQQNVEPKFEIFTENEIDDDDQPPLPPPQSDDLKISNQQISVKENEIKTDQWKGNRLDLKKKKLPLSANKQEKFEIFCDSNNVAVSSSSSSDNNVDKQQQQNNDDQKYPVVIMDNKEKLKGWILYDRIDEIYRNGTEYSLEELKYKKWLANQEEKLLMEKQKLAEKDANEKTAAAAAVNEIEKQNQPESEEKTTLFFIDPKNSTEIISSYLNSTLYQTFNQTEQSRFIIAADISHTGFDNYNDNDNGNYQSAVDQQQKQQENFNIFVDNDQQQQNDNNKLDQTMINSPSSNGKIVKSQQKQRLNLNKPTFFNENTGHLSPIVELSREEYSKSSSSSSSSSSATISYVGTKKVLIFINNNNNLDPFDLKNRQKILSKISDPIDFRTGYHKISGQKLPKIFIGQIFQNFNQKFILLPYDNHNDDDHDNNDEEFYLYARPILDDQNQSDFSINSMKLSRKIDYYWEFYIYDELRKRLKQNKYGTDIDLSILLIEQMIFFQNGYLTFYKDFDWNFSLRNLIRKNQERFPDLIIAIVALELILIIKKLHDCEIIHSNISIDNVILSSINEDDIDALPIQTSLIKLINFSQSIDMKILPDDIQFDIQTIENKQQQQYRLYWDILQPKSWNYQIDWIGFLNCIHWMVFGMDLKIQKQNQNILVLEQTFDSNLSTIFEPIFKQLLNLNANQKPDLDDHIMKLIDFIKSNIDKDDISMFNSFFLTNELNRL</sequence>
<dbReference type="Pfam" id="PF08311">
    <property type="entry name" value="Mad3_BUB1_I"/>
    <property type="match status" value="1"/>
</dbReference>
<name>A0A6P6Y6T0_DERPT</name>
<dbReference type="AlphaFoldDB" id="A0A6P6Y6T0"/>
<dbReference type="KEGG" id="dpte:113794314"/>
<dbReference type="PANTHER" id="PTHR14030:SF4">
    <property type="entry name" value="BUB1 KINASE, ISOFORM A-RELATED"/>
    <property type="match status" value="1"/>
</dbReference>
<dbReference type="PANTHER" id="PTHR14030">
    <property type="entry name" value="MITOTIC CHECKPOINT SERINE/THREONINE-PROTEIN KINASE BUB1"/>
    <property type="match status" value="1"/>
</dbReference>
<gene>
    <name evidence="4" type="primary">LOC113794314</name>
</gene>
<dbReference type="FunCoup" id="A0A6P6Y6T0">
    <property type="interactions" value="353"/>
</dbReference>
<protein>
    <submittedName>
        <fullName evidence="4">Probable inactive serine/threonine-protein kinase bub1</fullName>
    </submittedName>
</protein>
<dbReference type="OrthoDB" id="248495at2759"/>
<dbReference type="Gene3D" id="1.10.510.10">
    <property type="entry name" value="Transferase(Phosphotransferase) domain 1"/>
    <property type="match status" value="1"/>
</dbReference>
<dbReference type="Proteomes" id="UP000515146">
    <property type="component" value="Unplaced"/>
</dbReference>
<keyword evidence="4" id="KW-0808">Transferase</keyword>
<dbReference type="SUPFAM" id="SSF56112">
    <property type="entry name" value="Protein kinase-like (PK-like)"/>
    <property type="match status" value="1"/>
</dbReference>
<dbReference type="GO" id="GO:0051754">
    <property type="term" value="P:meiotic sister chromatid cohesion, centromeric"/>
    <property type="evidence" value="ECO:0007669"/>
    <property type="project" value="TreeGrafter"/>
</dbReference>
<reference evidence="4" key="1">
    <citation type="submission" date="2025-08" db="UniProtKB">
        <authorList>
            <consortium name="RefSeq"/>
        </authorList>
    </citation>
    <scope>IDENTIFICATION</scope>
    <source>
        <strain evidence="4">Airmid</strain>
    </source>
</reference>
<dbReference type="InParanoid" id="A0A6P6Y6T0"/>
<dbReference type="PROSITE" id="PS51489">
    <property type="entry name" value="BUB1_N"/>
    <property type="match status" value="1"/>
</dbReference>
<dbReference type="InterPro" id="IPR011009">
    <property type="entry name" value="Kinase-like_dom_sf"/>
</dbReference>
<dbReference type="InterPro" id="IPR015661">
    <property type="entry name" value="Bub1/Mad3"/>
</dbReference>
<dbReference type="Gene3D" id="1.25.40.430">
    <property type="match status" value="1"/>
</dbReference>
<feature type="region of interest" description="Disordered" evidence="1">
    <location>
        <begin position="333"/>
        <end position="354"/>
    </location>
</feature>
<dbReference type="RefSeq" id="XP_027200229.1">
    <property type="nucleotide sequence ID" value="XM_027344428.1"/>
</dbReference>
<organism evidence="3 4">
    <name type="scientific">Dermatophagoides pteronyssinus</name>
    <name type="common">European house dust mite</name>
    <dbReference type="NCBI Taxonomy" id="6956"/>
    <lineage>
        <taxon>Eukaryota</taxon>
        <taxon>Metazoa</taxon>
        <taxon>Ecdysozoa</taxon>
        <taxon>Arthropoda</taxon>
        <taxon>Chelicerata</taxon>
        <taxon>Arachnida</taxon>
        <taxon>Acari</taxon>
        <taxon>Acariformes</taxon>
        <taxon>Sarcoptiformes</taxon>
        <taxon>Astigmata</taxon>
        <taxon>Psoroptidia</taxon>
        <taxon>Analgoidea</taxon>
        <taxon>Pyroglyphidae</taxon>
        <taxon>Dermatophagoidinae</taxon>
        <taxon>Dermatophagoides</taxon>
    </lineage>
</organism>
<accession>A0A6P6Y6T0</accession>
<keyword evidence="4" id="KW-0418">Kinase</keyword>
<evidence type="ECO:0000313" key="4">
    <source>
        <dbReference type="RefSeq" id="XP_027200229.1"/>
    </source>
</evidence>
<dbReference type="GO" id="GO:0005634">
    <property type="term" value="C:nucleus"/>
    <property type="evidence" value="ECO:0007669"/>
    <property type="project" value="TreeGrafter"/>
</dbReference>
<feature type="domain" description="BUB1 N-terminal" evidence="2">
    <location>
        <begin position="45"/>
        <end position="205"/>
    </location>
</feature>
<keyword evidence="3" id="KW-1185">Reference proteome</keyword>
<dbReference type="GO" id="GO:0004672">
    <property type="term" value="F:protein kinase activity"/>
    <property type="evidence" value="ECO:0007669"/>
    <property type="project" value="TreeGrafter"/>
</dbReference>
<dbReference type="GO" id="GO:0032991">
    <property type="term" value="C:protein-containing complex"/>
    <property type="evidence" value="ECO:0007669"/>
    <property type="project" value="UniProtKB-ARBA"/>
</dbReference>
<feature type="compositionally biased region" description="Low complexity" evidence="1">
    <location>
        <begin position="333"/>
        <end position="351"/>
    </location>
</feature>
<dbReference type="GO" id="GO:0000776">
    <property type="term" value="C:kinetochore"/>
    <property type="evidence" value="ECO:0007669"/>
    <property type="project" value="UniProtKB-ARBA"/>
</dbReference>
<dbReference type="GO" id="GO:0007094">
    <property type="term" value="P:mitotic spindle assembly checkpoint signaling"/>
    <property type="evidence" value="ECO:0007669"/>
    <property type="project" value="InterPro"/>
</dbReference>
<proteinExistence type="predicted"/>
<dbReference type="SMART" id="SM00777">
    <property type="entry name" value="Mad3_BUB1_I"/>
    <property type="match status" value="1"/>
</dbReference>